<dbReference type="STRING" id="349307.Mthe_0277"/>
<dbReference type="Proteomes" id="UP000000674">
    <property type="component" value="Chromosome"/>
</dbReference>
<accession>A0B5V0</accession>
<dbReference type="AlphaFoldDB" id="A0B5V0"/>
<dbReference type="GeneID" id="4463256"/>
<proteinExistence type="predicted"/>
<organism evidence="1 2">
    <name type="scientific">Methanothrix thermoacetophila (strain DSM 6194 / JCM 14653 / NBRC 101360 / PT)</name>
    <name type="common">Methanosaeta thermophila</name>
    <dbReference type="NCBI Taxonomy" id="349307"/>
    <lineage>
        <taxon>Archaea</taxon>
        <taxon>Methanobacteriati</taxon>
        <taxon>Methanobacteriota</taxon>
        <taxon>Stenosarchaea group</taxon>
        <taxon>Methanomicrobia</taxon>
        <taxon>Methanotrichales</taxon>
        <taxon>Methanotrichaceae</taxon>
        <taxon>Methanothrix</taxon>
    </lineage>
</organism>
<dbReference type="OrthoDB" id="137974at2157"/>
<dbReference type="EMBL" id="CP000477">
    <property type="protein sequence ID" value="ABK14074.1"/>
    <property type="molecule type" value="Genomic_DNA"/>
</dbReference>
<protein>
    <submittedName>
        <fullName evidence="1">Uncharacterized protein</fullName>
    </submittedName>
</protein>
<reference evidence="1 2" key="1">
    <citation type="submission" date="2006-10" db="EMBL/GenBank/DDBJ databases">
        <title>Complete sequence of Methanosaeta thermophila PT.</title>
        <authorList>
            <consortium name="US DOE Joint Genome Institute"/>
            <person name="Copeland A."/>
            <person name="Lucas S."/>
            <person name="Lapidus A."/>
            <person name="Barry K."/>
            <person name="Detter J.C."/>
            <person name="Glavina del Rio T."/>
            <person name="Hammon N."/>
            <person name="Israni S."/>
            <person name="Pitluck S."/>
            <person name="Chain P."/>
            <person name="Malfatti S."/>
            <person name="Shin M."/>
            <person name="Vergez L."/>
            <person name="Schmutz J."/>
            <person name="Larimer F."/>
            <person name="Land M."/>
            <person name="Hauser L."/>
            <person name="Kyrpides N."/>
            <person name="Kim E."/>
            <person name="Smith K.S."/>
            <person name="Ingram-Smith C."/>
            <person name="Richardson P."/>
        </authorList>
    </citation>
    <scope>NUCLEOTIDE SEQUENCE [LARGE SCALE GENOMIC DNA]</scope>
    <source>
        <strain evidence="2">DSM 6194 / JCM 14653 / NBRC 101360 / PT</strain>
    </source>
</reference>
<sequence length="286" mass="31749">MIHRGIRTKGGTMPLETQEKIDALLDEFVSFVNEISDSRHLQRGIARSSLPCSIVVILDRSKLLVIAQFRPSNLSSMYISAEHLELAADQALSKASWEFGFEDPFLLQFPADLLDTPAADRADALRKMAEDHVDSEFLRFMGMLSMLRLRPAFGPAPYVLENSCAVLSPKGGQDVYDVISATLENLRVEPIMLRNITRTELSLRQAWRVICSSRLVIADLTERDADVMYGLGMAHAVGKPALIIHVEGEGVAFPGRKLPYSPSDMQSMRANLERALNDLLGPILNL</sequence>
<gene>
    <name evidence="1" type="ordered locus">Mthe_0277</name>
</gene>
<keyword evidence="2" id="KW-1185">Reference proteome</keyword>
<evidence type="ECO:0000313" key="1">
    <source>
        <dbReference type="EMBL" id="ABK14074.1"/>
    </source>
</evidence>
<dbReference type="KEGG" id="mtp:Mthe_0277"/>
<dbReference type="RefSeq" id="WP_011695473.1">
    <property type="nucleotide sequence ID" value="NC_008553.1"/>
</dbReference>
<evidence type="ECO:0000313" key="2">
    <source>
        <dbReference type="Proteomes" id="UP000000674"/>
    </source>
</evidence>
<name>A0B5V0_METTP</name>
<dbReference type="HOGENOM" id="CLU_982150_0_0_2"/>